<dbReference type="GO" id="GO:0043066">
    <property type="term" value="P:negative regulation of apoptotic process"/>
    <property type="evidence" value="ECO:0007669"/>
    <property type="project" value="TreeGrafter"/>
</dbReference>
<evidence type="ECO:0000256" key="2">
    <source>
        <dbReference type="ARBA" id="ARBA00022490"/>
    </source>
</evidence>
<dbReference type="AlphaFoldDB" id="A0A0X3PG71"/>
<evidence type="ECO:0000256" key="4">
    <source>
        <dbReference type="ARBA" id="ARBA00022679"/>
    </source>
</evidence>
<dbReference type="GO" id="GO:0044344">
    <property type="term" value="P:cellular response to fibroblast growth factor stimulus"/>
    <property type="evidence" value="ECO:0007669"/>
    <property type="project" value="TreeGrafter"/>
</dbReference>
<sequence length="258" mass="29232">MPLLLESEAKRFKKDTAKFKSILLDTTRAFKYLQADETTIRLLETTFTSEILSDKFLFYNNEPAFIILGHSNYAKAVIANELLHRFIFPIDQATTNSVWRMVRINAGTADKFVLADTGTGDILSSYTETKSRSLTDEMLLEDLQGSETNPAIYVQAELTGVPFLEEGFGCIIPESCKRRSVEEVAQMYADATRGVLPIIIYGFEENNLSSWDLIELTELRRLANDLCFFFAIVPPRDVYESMCVPQLASVKPSRLKPR</sequence>
<organism evidence="6">
    <name type="scientific">Schistocephalus solidus</name>
    <name type="common">Tapeworm</name>
    <dbReference type="NCBI Taxonomy" id="70667"/>
    <lineage>
        <taxon>Eukaryota</taxon>
        <taxon>Metazoa</taxon>
        <taxon>Spiralia</taxon>
        <taxon>Lophotrochozoa</taxon>
        <taxon>Platyhelminthes</taxon>
        <taxon>Cestoda</taxon>
        <taxon>Eucestoda</taxon>
        <taxon>Diphyllobothriidea</taxon>
        <taxon>Diphyllobothriidae</taxon>
        <taxon>Schistocephalus</taxon>
    </lineage>
</organism>
<evidence type="ECO:0000256" key="1">
    <source>
        <dbReference type="ARBA" id="ARBA00004496"/>
    </source>
</evidence>
<keyword evidence="2" id="KW-0963">Cytoplasm</keyword>
<dbReference type="GO" id="GO:0004674">
    <property type="term" value="F:protein serine/threonine kinase activity"/>
    <property type="evidence" value="ECO:0007669"/>
    <property type="project" value="UniProtKB-KW"/>
</dbReference>
<evidence type="ECO:0000313" key="6">
    <source>
        <dbReference type="EMBL" id="JAP47152.1"/>
    </source>
</evidence>
<proteinExistence type="predicted"/>
<dbReference type="EMBL" id="GEEE01014133">
    <property type="protein sequence ID" value="JAP49092.1"/>
    <property type="molecule type" value="Transcribed_RNA"/>
</dbReference>
<dbReference type="GO" id="GO:0045743">
    <property type="term" value="P:positive regulation of fibroblast growth factor receptor signaling pathway"/>
    <property type="evidence" value="ECO:0007669"/>
    <property type="project" value="TreeGrafter"/>
</dbReference>
<evidence type="ECO:0000256" key="3">
    <source>
        <dbReference type="ARBA" id="ARBA00022527"/>
    </source>
</evidence>
<keyword evidence="3" id="KW-0723">Serine/threonine-protein kinase</keyword>
<accession>A0A0X3PG71</accession>
<dbReference type="GO" id="GO:0005737">
    <property type="term" value="C:cytoplasm"/>
    <property type="evidence" value="ECO:0007669"/>
    <property type="project" value="UniProtKB-SubCell"/>
</dbReference>
<feature type="non-terminal residue" evidence="6">
    <location>
        <position position="258"/>
    </location>
</feature>
<dbReference type="EMBL" id="GEEE01016073">
    <property type="protein sequence ID" value="JAP47152.1"/>
    <property type="molecule type" value="Transcribed_RNA"/>
</dbReference>
<name>A0A0X3PG71_SCHSO</name>
<keyword evidence="4" id="KW-0808">Transferase</keyword>
<evidence type="ECO:0000256" key="5">
    <source>
        <dbReference type="ARBA" id="ARBA00022777"/>
    </source>
</evidence>
<gene>
    <name evidence="7" type="primary">DUSTY</name>
    <name evidence="6" type="ORF">TR120378</name>
</gene>
<comment type="subcellular location">
    <subcellularLocation>
        <location evidence="1">Cytoplasm</location>
    </subcellularLocation>
</comment>
<keyword evidence="5 7" id="KW-0418">Kinase</keyword>
<evidence type="ECO:0000313" key="7">
    <source>
        <dbReference type="EMBL" id="JAP49092.1"/>
    </source>
</evidence>
<dbReference type="PANTHER" id="PTHR46392">
    <property type="entry name" value="DUAL SERINE/THREONINE AND TYROSINE PROTEIN KINASE"/>
    <property type="match status" value="1"/>
</dbReference>
<dbReference type="InterPro" id="IPR051302">
    <property type="entry name" value="Dual_SerThr-Tyr_Kinase"/>
</dbReference>
<protein>
    <submittedName>
        <fullName evidence="7">Dual serine/threonine and tyrosine protein kinase</fullName>
    </submittedName>
</protein>
<dbReference type="PANTHER" id="PTHR46392:SF1">
    <property type="entry name" value="DUAL SERINE_THREONINE AND TYROSINE PROTEIN KINASE"/>
    <property type="match status" value="1"/>
</dbReference>
<dbReference type="GO" id="GO:0070374">
    <property type="term" value="P:positive regulation of ERK1 and ERK2 cascade"/>
    <property type="evidence" value="ECO:0007669"/>
    <property type="project" value="TreeGrafter"/>
</dbReference>
<reference evidence="6" key="1">
    <citation type="submission" date="2016-01" db="EMBL/GenBank/DDBJ databases">
        <title>Reference transcriptome for the parasite Schistocephalus solidus: insights into the molecular evolution of parasitism.</title>
        <authorList>
            <person name="Hebert F.O."/>
            <person name="Grambauer S."/>
            <person name="Barber I."/>
            <person name="Landry C.R."/>
            <person name="Aubin-Horth N."/>
        </authorList>
    </citation>
    <scope>NUCLEOTIDE SEQUENCE</scope>
</reference>